<sequence>MSDFKPPLPLRAETPSGWAAAALADPEALLSDHAHNEKKAALNALNLSLSFSDAPRGSVLLARLAEEELNHYRRVLEALQGFGWTLRPDRGNAYAKALHKQASKGLLDRLLIAALIEARSCERLWMLERAEASHAALGSAGWLAFLLELERCEAGHALGYRSLAEERFRTEATSRLDWWLDREAEVIQSLPWRSAVH</sequence>
<evidence type="ECO:0008006" key="3">
    <source>
        <dbReference type="Google" id="ProtNLM"/>
    </source>
</evidence>
<dbReference type="InterPro" id="IPR012347">
    <property type="entry name" value="Ferritin-like"/>
</dbReference>
<reference evidence="1 2" key="1">
    <citation type="journal article" date="2023" name="Antonie Van Leeuwenhoek">
        <title>Mesoterricola silvestris gen. nov., sp. nov., Mesoterricola sediminis sp. nov., Geothrix oryzae sp. nov., Geothrix edaphica sp. nov., Geothrix rubra sp. nov., and Geothrix limicola sp. nov., six novel members of Acidobacteriota isolated from soils.</title>
        <authorList>
            <person name="Itoh H."/>
            <person name="Sugisawa Y."/>
            <person name="Mise K."/>
            <person name="Xu Z."/>
            <person name="Kuniyasu M."/>
            <person name="Ushijima N."/>
            <person name="Kawano K."/>
            <person name="Kobayashi E."/>
            <person name="Shiratori Y."/>
            <person name="Masuda Y."/>
            <person name="Senoo K."/>
        </authorList>
    </citation>
    <scope>NUCLEOTIDE SEQUENCE [LARGE SCALE GENOMIC DNA]</scope>
    <source>
        <strain evidence="1 2">Red804</strain>
    </source>
</reference>
<organism evidence="1 2">
    <name type="scientific">Geothrix limicola</name>
    <dbReference type="NCBI Taxonomy" id="2927978"/>
    <lineage>
        <taxon>Bacteria</taxon>
        <taxon>Pseudomonadati</taxon>
        <taxon>Acidobacteriota</taxon>
        <taxon>Holophagae</taxon>
        <taxon>Holophagales</taxon>
        <taxon>Holophagaceae</taxon>
        <taxon>Geothrix</taxon>
    </lineage>
</organism>
<dbReference type="InterPro" id="IPR010386">
    <property type="entry name" value="tRNA-Hydrxlase_MiaE"/>
</dbReference>
<dbReference type="InterPro" id="IPR009078">
    <property type="entry name" value="Ferritin-like_SF"/>
</dbReference>
<keyword evidence="2" id="KW-1185">Reference proteome</keyword>
<dbReference type="SUPFAM" id="SSF47240">
    <property type="entry name" value="Ferritin-like"/>
    <property type="match status" value="1"/>
</dbReference>
<dbReference type="Proteomes" id="UP001165069">
    <property type="component" value="Unassembled WGS sequence"/>
</dbReference>
<comment type="caution">
    <text evidence="1">The sequence shown here is derived from an EMBL/GenBank/DDBJ whole genome shotgun (WGS) entry which is preliminary data.</text>
</comment>
<gene>
    <name evidence="1" type="ORF">GETHLI_03870</name>
</gene>
<evidence type="ECO:0000313" key="1">
    <source>
        <dbReference type="EMBL" id="GLH71885.1"/>
    </source>
</evidence>
<proteinExistence type="predicted"/>
<protein>
    <recommendedName>
        <fullName evidence="3">tRNA-hydroxylase</fullName>
    </recommendedName>
</protein>
<name>A0ABQ5QCM9_9BACT</name>
<dbReference type="EMBL" id="BSDE01000001">
    <property type="protein sequence ID" value="GLH71885.1"/>
    <property type="molecule type" value="Genomic_DNA"/>
</dbReference>
<dbReference type="Gene3D" id="1.20.1260.10">
    <property type="match status" value="1"/>
</dbReference>
<dbReference type="Pfam" id="PF06175">
    <property type="entry name" value="MiaE"/>
    <property type="match status" value="1"/>
</dbReference>
<accession>A0ABQ5QCM9</accession>
<dbReference type="RefSeq" id="WP_285569582.1">
    <property type="nucleotide sequence ID" value="NZ_BSDE01000001.1"/>
</dbReference>
<evidence type="ECO:0000313" key="2">
    <source>
        <dbReference type="Proteomes" id="UP001165069"/>
    </source>
</evidence>
<dbReference type="PANTHER" id="PTHR42637">
    <property type="entry name" value="TRNA-(MS[2]IO[6]A)-HYDROXYLASE"/>
    <property type="match status" value="1"/>
</dbReference>
<dbReference type="PANTHER" id="PTHR42637:SF1">
    <property type="entry name" value="TRNA 2-(METHYLSULFANYL)-N(6)-ISOPENTENYLADENOSINE(37) HYDROXYLASE"/>
    <property type="match status" value="1"/>
</dbReference>